<keyword evidence="2" id="KW-1185">Reference proteome</keyword>
<protein>
    <submittedName>
        <fullName evidence="1">Uncharacterized protein</fullName>
    </submittedName>
</protein>
<name>A0ABD3Q241_9STRA</name>
<evidence type="ECO:0000313" key="1">
    <source>
        <dbReference type="EMBL" id="KAL3794514.1"/>
    </source>
</evidence>
<proteinExistence type="predicted"/>
<gene>
    <name evidence="1" type="ORF">ACHAW5_001324</name>
</gene>
<dbReference type="AlphaFoldDB" id="A0ABD3Q241"/>
<comment type="caution">
    <text evidence="1">The sequence shown here is derived from an EMBL/GenBank/DDBJ whole genome shotgun (WGS) entry which is preliminary data.</text>
</comment>
<organism evidence="1 2">
    <name type="scientific">Stephanodiscus triporus</name>
    <dbReference type="NCBI Taxonomy" id="2934178"/>
    <lineage>
        <taxon>Eukaryota</taxon>
        <taxon>Sar</taxon>
        <taxon>Stramenopiles</taxon>
        <taxon>Ochrophyta</taxon>
        <taxon>Bacillariophyta</taxon>
        <taxon>Coscinodiscophyceae</taxon>
        <taxon>Thalassiosirophycidae</taxon>
        <taxon>Stephanodiscales</taxon>
        <taxon>Stephanodiscaceae</taxon>
        <taxon>Stephanodiscus</taxon>
    </lineage>
</organism>
<reference evidence="1 2" key="1">
    <citation type="submission" date="2024-10" db="EMBL/GenBank/DDBJ databases">
        <title>Updated reference genomes for cyclostephanoid diatoms.</title>
        <authorList>
            <person name="Roberts W.R."/>
            <person name="Alverson A.J."/>
        </authorList>
    </citation>
    <scope>NUCLEOTIDE SEQUENCE [LARGE SCALE GENOMIC DNA]</scope>
    <source>
        <strain evidence="1 2">AJA276-08</strain>
    </source>
</reference>
<sequence length="303" mass="32906">MASGAGIGIGMGSGSSGNFNLLSNGANNKGSSMAGGWDWRWSPPGSSCTKEDMGIYTFESRRAEVMAVGFKSSLPPHKKGGGATKRLLRFAQAIQEYLKKAQYKKESMFGIGFSIRHYRFTFSTPARRNLFESRGLPTPRQIGIIGGPGCYTPLTPVEAVYSPEPRQKWVCTERYIESSCDRRFFDGVQGANTTIIGGGIVRSGFSSIDDESCWIPLTPPRLGGGIIEQGCPPVDLSPFQIDGGADEVEEAAEIGYNTPKAMVSVARQFARCQPVLGLMWVRHPEHGLVRRSARIAARTTCKP</sequence>
<accession>A0ABD3Q241</accession>
<dbReference type="Proteomes" id="UP001530315">
    <property type="component" value="Unassembled WGS sequence"/>
</dbReference>
<dbReference type="EMBL" id="JALLAZ020000467">
    <property type="protein sequence ID" value="KAL3794514.1"/>
    <property type="molecule type" value="Genomic_DNA"/>
</dbReference>
<evidence type="ECO:0000313" key="2">
    <source>
        <dbReference type="Proteomes" id="UP001530315"/>
    </source>
</evidence>